<dbReference type="EMBL" id="CM029041">
    <property type="protein sequence ID" value="KAG2624425.1"/>
    <property type="molecule type" value="Genomic_DNA"/>
</dbReference>
<proteinExistence type="predicted"/>
<dbReference type="Proteomes" id="UP000823388">
    <property type="component" value="Chromosome 3K"/>
</dbReference>
<evidence type="ECO:0000313" key="1">
    <source>
        <dbReference type="EMBL" id="KAG2624425.1"/>
    </source>
</evidence>
<keyword evidence="2" id="KW-1185">Reference proteome</keyword>
<protein>
    <submittedName>
        <fullName evidence="1">Uncharacterized protein</fullName>
    </submittedName>
</protein>
<accession>A0A8T0UQT7</accession>
<reference evidence="1" key="1">
    <citation type="submission" date="2020-05" db="EMBL/GenBank/DDBJ databases">
        <title>WGS assembly of Panicum virgatum.</title>
        <authorList>
            <person name="Lovell J.T."/>
            <person name="Jenkins J."/>
            <person name="Shu S."/>
            <person name="Juenger T.E."/>
            <person name="Schmutz J."/>
        </authorList>
    </citation>
    <scope>NUCLEOTIDE SEQUENCE</scope>
    <source>
        <strain evidence="1">AP13</strain>
    </source>
</reference>
<sequence>MFGYAVAGYPLIWYWHSIIHHRQSKRIFKKNSGILAPAPPAVLAGAAPNTLGYCRLHQRPR</sequence>
<evidence type="ECO:0000313" key="2">
    <source>
        <dbReference type="Proteomes" id="UP000823388"/>
    </source>
</evidence>
<name>A0A8T0UQT7_PANVG</name>
<comment type="caution">
    <text evidence="1">The sequence shown here is derived from an EMBL/GenBank/DDBJ whole genome shotgun (WGS) entry which is preliminary data.</text>
</comment>
<organism evidence="1 2">
    <name type="scientific">Panicum virgatum</name>
    <name type="common">Blackwell switchgrass</name>
    <dbReference type="NCBI Taxonomy" id="38727"/>
    <lineage>
        <taxon>Eukaryota</taxon>
        <taxon>Viridiplantae</taxon>
        <taxon>Streptophyta</taxon>
        <taxon>Embryophyta</taxon>
        <taxon>Tracheophyta</taxon>
        <taxon>Spermatophyta</taxon>
        <taxon>Magnoliopsida</taxon>
        <taxon>Liliopsida</taxon>
        <taxon>Poales</taxon>
        <taxon>Poaceae</taxon>
        <taxon>PACMAD clade</taxon>
        <taxon>Panicoideae</taxon>
        <taxon>Panicodae</taxon>
        <taxon>Paniceae</taxon>
        <taxon>Panicinae</taxon>
        <taxon>Panicum</taxon>
        <taxon>Panicum sect. Hiantes</taxon>
    </lineage>
</organism>
<dbReference type="AlphaFoldDB" id="A0A8T0UQT7"/>
<gene>
    <name evidence="1" type="ORF">PVAP13_3KG129127</name>
</gene>